<proteinExistence type="evidence at transcript level"/>
<keyword evidence="6" id="KW-0732">Signal</keyword>
<evidence type="ECO:0000256" key="4">
    <source>
        <dbReference type="ARBA" id="ARBA00023180"/>
    </source>
</evidence>
<evidence type="ECO:0000256" key="6">
    <source>
        <dbReference type="SAM" id="SignalP"/>
    </source>
</evidence>
<dbReference type="SMART" id="SM00708">
    <property type="entry name" value="PhBP"/>
    <property type="match status" value="1"/>
</dbReference>
<dbReference type="FunFam" id="1.10.238.20:FF:000001">
    <property type="entry name" value="General odorant-binding protein lush"/>
    <property type="match status" value="1"/>
</dbReference>
<accession>A0A346HGM6</accession>
<dbReference type="Pfam" id="PF01395">
    <property type="entry name" value="PBP_GOBP"/>
    <property type="match status" value="1"/>
</dbReference>
<dbReference type="PANTHER" id="PTHR21364">
    <property type="entry name" value="GENERAL ODORANT-BINDING PROTEIN 19A"/>
    <property type="match status" value="1"/>
</dbReference>
<evidence type="ECO:0000256" key="3">
    <source>
        <dbReference type="ARBA" id="ARBA00022525"/>
    </source>
</evidence>
<dbReference type="SMR" id="A0A346HGM6"/>
<dbReference type="InterPro" id="IPR006170">
    <property type="entry name" value="PBP/GOBP"/>
</dbReference>
<dbReference type="CDD" id="cd23992">
    <property type="entry name" value="PBP_GOBP"/>
    <property type="match status" value="1"/>
</dbReference>
<dbReference type="InterPro" id="IPR036728">
    <property type="entry name" value="PBP_GOBP_sf"/>
</dbReference>
<keyword evidence="3" id="KW-0964">Secreted</keyword>
<dbReference type="GO" id="GO:0005576">
    <property type="term" value="C:extracellular region"/>
    <property type="evidence" value="ECO:0007669"/>
    <property type="project" value="UniProtKB-SubCell"/>
</dbReference>
<dbReference type="PANTHER" id="PTHR21364:SF2">
    <property type="entry name" value="GENERAL ODORANT-BINDING PROTEIN 19A"/>
    <property type="match status" value="1"/>
</dbReference>
<feature type="signal peptide" evidence="6">
    <location>
        <begin position="1"/>
        <end position="19"/>
    </location>
</feature>
<name>A0A346HGM6_9CUCU</name>
<evidence type="ECO:0000256" key="5">
    <source>
        <dbReference type="ARBA" id="ARBA00056866"/>
    </source>
</evidence>
<reference evidence="7" key="1">
    <citation type="submission" date="2018-02" db="EMBL/GenBank/DDBJ databases">
        <title>Candidate odorant binding protein genes of Xylotrechus quadripes.</title>
        <authorList>
            <person name="Ji S.-S."/>
            <person name="Liu N.-Y."/>
        </authorList>
    </citation>
    <scope>NUCLEOTIDE SEQUENCE</scope>
</reference>
<comment type="similarity">
    <text evidence="2">Belongs to the PBP/GOBP family.</text>
</comment>
<dbReference type="Gene3D" id="1.10.238.20">
    <property type="entry name" value="Pheromone/general odorant binding protein domain"/>
    <property type="match status" value="1"/>
</dbReference>
<feature type="chain" id="PRO_5016667783" evidence="6">
    <location>
        <begin position="20"/>
        <end position="134"/>
    </location>
</feature>
<evidence type="ECO:0000256" key="2">
    <source>
        <dbReference type="ARBA" id="ARBA00008098"/>
    </source>
</evidence>
<comment type="subcellular location">
    <subcellularLocation>
        <location evidence="1">Secreted</location>
    </subcellularLocation>
</comment>
<sequence>MMKYYVSVVLIAILAETMAISDEFKNMLQTLHDTCVPAVGVSEDVLIRARKGDFDDDDKLKCYMRCLFQQLEGLDSDGKVKIDHLITHLPDEFRDALTPIIRKCGVLVGSNECETAFMFCKCSFDQDPSLFFLP</sequence>
<protein>
    <submittedName>
        <fullName evidence="7">Odorant binding protein 4</fullName>
    </submittedName>
</protein>
<gene>
    <name evidence="7" type="primary">OBP4</name>
</gene>
<comment type="function">
    <text evidence="5">May be a carrier protein for lipids.</text>
</comment>
<dbReference type="SUPFAM" id="SSF47565">
    <property type="entry name" value="Insect pheromone/odorant-binding proteins"/>
    <property type="match status" value="1"/>
</dbReference>
<dbReference type="EMBL" id="MG923320">
    <property type="protein sequence ID" value="AXO78382.1"/>
    <property type="molecule type" value="mRNA"/>
</dbReference>
<evidence type="ECO:0000256" key="1">
    <source>
        <dbReference type="ARBA" id="ARBA00004613"/>
    </source>
</evidence>
<keyword evidence="4" id="KW-0325">Glycoprotein</keyword>
<dbReference type="GO" id="GO:0005549">
    <property type="term" value="F:odorant binding"/>
    <property type="evidence" value="ECO:0007669"/>
    <property type="project" value="InterPro"/>
</dbReference>
<dbReference type="AlphaFoldDB" id="A0A346HGM6"/>
<dbReference type="GO" id="GO:0007608">
    <property type="term" value="P:sensory perception of smell"/>
    <property type="evidence" value="ECO:0007669"/>
    <property type="project" value="UniProtKB-ARBA"/>
</dbReference>
<evidence type="ECO:0000313" key="7">
    <source>
        <dbReference type="EMBL" id="AXO78382.1"/>
    </source>
</evidence>
<organism evidence="7">
    <name type="scientific">Xylotrechus quadripes</name>
    <dbReference type="NCBI Taxonomy" id="554073"/>
    <lineage>
        <taxon>Eukaryota</taxon>
        <taxon>Metazoa</taxon>
        <taxon>Ecdysozoa</taxon>
        <taxon>Arthropoda</taxon>
        <taxon>Hexapoda</taxon>
        <taxon>Insecta</taxon>
        <taxon>Pterygota</taxon>
        <taxon>Neoptera</taxon>
        <taxon>Endopterygota</taxon>
        <taxon>Coleoptera</taxon>
        <taxon>Polyphaga</taxon>
        <taxon>Cucujiformia</taxon>
        <taxon>Chrysomeloidea</taxon>
        <taxon>Cerambycidae</taxon>
        <taxon>Cerambycinae</taxon>
        <taxon>Clytini</taxon>
        <taxon>Xylotrechus</taxon>
    </lineage>
</organism>